<dbReference type="InterPro" id="IPR006342">
    <property type="entry name" value="FkbM_mtfrase"/>
</dbReference>
<dbReference type="PANTHER" id="PTHR34203">
    <property type="entry name" value="METHYLTRANSFERASE, FKBM FAMILY PROTEIN"/>
    <property type="match status" value="1"/>
</dbReference>
<protein>
    <recommendedName>
        <fullName evidence="2">Methyltransferase FkbM domain-containing protein</fullName>
    </recommendedName>
</protein>
<reference evidence="3" key="1">
    <citation type="journal article" date="2014" name="Int. J. Syst. Evol. Microbiol.">
        <title>Complete genome sequence of Corynebacterium casei LMG S-19264T (=DSM 44701T), isolated from a smear-ripened cheese.</title>
        <authorList>
            <consortium name="US DOE Joint Genome Institute (JGI-PGF)"/>
            <person name="Walter F."/>
            <person name="Albersmeier A."/>
            <person name="Kalinowski J."/>
            <person name="Ruckert C."/>
        </authorList>
    </citation>
    <scope>NUCLEOTIDE SEQUENCE</scope>
    <source>
        <strain evidence="3">CGMCC 1.3617</strain>
    </source>
</reference>
<dbReference type="EMBL" id="BMKW01000001">
    <property type="protein sequence ID" value="GGJ02160.1"/>
    <property type="molecule type" value="Genomic_DNA"/>
</dbReference>
<organism evidence="3 4">
    <name type="scientific">Neoroseomonas lacus</name>
    <dbReference type="NCBI Taxonomy" id="287609"/>
    <lineage>
        <taxon>Bacteria</taxon>
        <taxon>Pseudomonadati</taxon>
        <taxon>Pseudomonadota</taxon>
        <taxon>Alphaproteobacteria</taxon>
        <taxon>Acetobacterales</taxon>
        <taxon>Acetobacteraceae</taxon>
        <taxon>Neoroseomonas</taxon>
    </lineage>
</organism>
<dbReference type="RefSeq" id="WP_188965431.1">
    <property type="nucleotide sequence ID" value="NZ_BMKW01000001.1"/>
</dbReference>
<comment type="caution">
    <text evidence="3">The sequence shown here is derived from an EMBL/GenBank/DDBJ whole genome shotgun (WGS) entry which is preliminary data.</text>
</comment>
<dbReference type="NCBIfam" id="TIGR01444">
    <property type="entry name" value="fkbM_fam"/>
    <property type="match status" value="1"/>
</dbReference>
<dbReference type="Pfam" id="PF05050">
    <property type="entry name" value="Methyltransf_21"/>
    <property type="match status" value="1"/>
</dbReference>
<gene>
    <name evidence="3" type="ORF">GCM10011320_06290</name>
</gene>
<dbReference type="InterPro" id="IPR052514">
    <property type="entry name" value="SAM-dependent_MTase"/>
</dbReference>
<dbReference type="PANTHER" id="PTHR34203:SF15">
    <property type="entry name" value="SLL1173 PROTEIN"/>
    <property type="match status" value="1"/>
</dbReference>
<name>A0A917K5Y2_9PROT</name>
<reference evidence="3" key="2">
    <citation type="submission" date="2020-09" db="EMBL/GenBank/DDBJ databases">
        <authorList>
            <person name="Sun Q."/>
            <person name="Zhou Y."/>
        </authorList>
    </citation>
    <scope>NUCLEOTIDE SEQUENCE</scope>
    <source>
        <strain evidence="3">CGMCC 1.3617</strain>
    </source>
</reference>
<evidence type="ECO:0000313" key="3">
    <source>
        <dbReference type="EMBL" id="GGJ02160.1"/>
    </source>
</evidence>
<feature type="domain" description="Methyltransferase FkbM" evidence="2">
    <location>
        <begin position="98"/>
        <end position="265"/>
    </location>
</feature>
<dbReference type="Gene3D" id="3.40.50.150">
    <property type="entry name" value="Vaccinia Virus protein VP39"/>
    <property type="match status" value="1"/>
</dbReference>
<sequence length="297" mass="32285">METEAPDGIEAMAARLAAMEQRLVGMERVLREIRQLVGPFAVPMGPDDLLVQTIHQVKYLVPARDMVMTPQLVVYRQWEAQLSALLPRLCPPGSVFVDVGANFGYFTCLLAARLGRAAGSRVIAIEPNPDLLRLLHANVGINWSGAPVRIEPVAVAESPGAMVLTIPDDRSANGTLAPIAAEGRTLRTHRVTVTRLDDVLRDEPRVDLIKIDVEGFEPAVLRGATETLARDGLRLVIEWSVPQLREAGFDPMETPRLLEAAGYRLFEAEAGPDPAAGTPLTAADFAARTYCNLLAVR</sequence>
<dbReference type="Proteomes" id="UP000661507">
    <property type="component" value="Unassembled WGS sequence"/>
</dbReference>
<proteinExistence type="predicted"/>
<keyword evidence="4" id="KW-1185">Reference proteome</keyword>
<dbReference type="SUPFAM" id="SSF53335">
    <property type="entry name" value="S-adenosyl-L-methionine-dependent methyltransferases"/>
    <property type="match status" value="1"/>
</dbReference>
<feature type="coiled-coil region" evidence="1">
    <location>
        <begin position="9"/>
        <end position="36"/>
    </location>
</feature>
<evidence type="ECO:0000259" key="2">
    <source>
        <dbReference type="Pfam" id="PF05050"/>
    </source>
</evidence>
<dbReference type="AlphaFoldDB" id="A0A917K5Y2"/>
<evidence type="ECO:0000313" key="4">
    <source>
        <dbReference type="Proteomes" id="UP000661507"/>
    </source>
</evidence>
<dbReference type="InterPro" id="IPR029063">
    <property type="entry name" value="SAM-dependent_MTases_sf"/>
</dbReference>
<evidence type="ECO:0000256" key="1">
    <source>
        <dbReference type="SAM" id="Coils"/>
    </source>
</evidence>
<accession>A0A917K5Y2</accession>
<keyword evidence="1" id="KW-0175">Coiled coil</keyword>